<dbReference type="PANTHER" id="PTHR14614:SF10">
    <property type="entry name" value="PROTEIN N-TERMINAL AND LYSINE N-METHYLTRANSFERASE EFM7"/>
    <property type="match status" value="1"/>
</dbReference>
<accession>A0AAD5UP27</accession>
<dbReference type="Proteomes" id="UP001210925">
    <property type="component" value="Unassembled WGS sequence"/>
</dbReference>
<keyword evidence="2" id="KW-0489">Methyltransferase</keyword>
<evidence type="ECO:0000256" key="1">
    <source>
        <dbReference type="ARBA" id="ARBA00022490"/>
    </source>
</evidence>
<dbReference type="InterPro" id="IPR025784">
    <property type="entry name" value="EFM7"/>
</dbReference>
<sequence>MIQSNEELEFDNNMFAEPEDFRPPTPEPTTTTFRRNPKFVENGPVDMIVHLPAKHSLWAHKLWNAGQSLANYLDEHKDMYKNRNVLELGAAASLPSIICALNGAKKVVSTDYPDQPLIQNIILNAKANAKEQFDNETFVVRGYIWGQDEGELDEPLTKDGKFDLILLADLIFNHNQHSNMLKTCKEMLSANGIVLMTYSHHVVHRASKDMVFFDVAKEFGFTCEKLYEQRWDPMFPEDSGDLDVRSTVYGWKLYL</sequence>
<evidence type="ECO:0000256" key="5">
    <source>
        <dbReference type="SAM" id="MobiDB-lite"/>
    </source>
</evidence>
<evidence type="ECO:0000313" key="7">
    <source>
        <dbReference type="Proteomes" id="UP001210925"/>
    </source>
</evidence>
<evidence type="ECO:0000256" key="2">
    <source>
        <dbReference type="ARBA" id="ARBA00022603"/>
    </source>
</evidence>
<organism evidence="6 7">
    <name type="scientific">Boothiomyces macroporosus</name>
    <dbReference type="NCBI Taxonomy" id="261099"/>
    <lineage>
        <taxon>Eukaryota</taxon>
        <taxon>Fungi</taxon>
        <taxon>Fungi incertae sedis</taxon>
        <taxon>Chytridiomycota</taxon>
        <taxon>Chytridiomycota incertae sedis</taxon>
        <taxon>Chytridiomycetes</taxon>
        <taxon>Rhizophydiales</taxon>
        <taxon>Terramycetaceae</taxon>
        <taxon>Boothiomyces</taxon>
    </lineage>
</organism>
<keyword evidence="3" id="KW-0808">Transferase</keyword>
<dbReference type="CDD" id="cd02440">
    <property type="entry name" value="AdoMet_MTases"/>
    <property type="match status" value="1"/>
</dbReference>
<name>A0AAD5UP27_9FUNG</name>
<dbReference type="PROSITE" id="PS51560">
    <property type="entry name" value="SAM_MT_NNT1"/>
    <property type="match status" value="1"/>
</dbReference>
<dbReference type="EMBL" id="JADGKB010000004">
    <property type="protein sequence ID" value="KAJ3261773.1"/>
    <property type="molecule type" value="Genomic_DNA"/>
</dbReference>
<dbReference type="SUPFAM" id="SSF53335">
    <property type="entry name" value="S-adenosyl-L-methionine-dependent methyltransferases"/>
    <property type="match status" value="1"/>
</dbReference>
<protein>
    <submittedName>
        <fullName evidence="6">Nicotinamide n-methyltransferase</fullName>
    </submittedName>
</protein>
<feature type="region of interest" description="Disordered" evidence="5">
    <location>
        <begin position="1"/>
        <end position="31"/>
    </location>
</feature>
<evidence type="ECO:0000256" key="4">
    <source>
        <dbReference type="ARBA" id="ARBA00022691"/>
    </source>
</evidence>
<keyword evidence="4" id="KW-0949">S-adenosyl-L-methionine</keyword>
<dbReference type="Gene3D" id="3.40.50.150">
    <property type="entry name" value="Vaccinia Virus protein VP39"/>
    <property type="match status" value="1"/>
</dbReference>
<comment type="caution">
    <text evidence="6">The sequence shown here is derived from an EMBL/GenBank/DDBJ whole genome shotgun (WGS) entry which is preliminary data.</text>
</comment>
<feature type="compositionally biased region" description="Acidic residues" evidence="5">
    <location>
        <begin position="1"/>
        <end position="10"/>
    </location>
</feature>
<dbReference type="GO" id="GO:0032259">
    <property type="term" value="P:methylation"/>
    <property type="evidence" value="ECO:0007669"/>
    <property type="project" value="UniProtKB-KW"/>
</dbReference>
<dbReference type="InterPro" id="IPR029063">
    <property type="entry name" value="SAM-dependent_MTases_sf"/>
</dbReference>
<proteinExistence type="predicted"/>
<keyword evidence="7" id="KW-1185">Reference proteome</keyword>
<gene>
    <name evidence="6" type="primary">NNT1_1</name>
    <name evidence="6" type="ORF">HK103_004724</name>
</gene>
<dbReference type="GO" id="GO:0005737">
    <property type="term" value="C:cytoplasm"/>
    <property type="evidence" value="ECO:0007669"/>
    <property type="project" value="TreeGrafter"/>
</dbReference>
<dbReference type="AlphaFoldDB" id="A0AAD5UP27"/>
<dbReference type="PANTHER" id="PTHR14614">
    <property type="entry name" value="HEPATOCELLULAR CARCINOMA-ASSOCIATED ANTIGEN"/>
    <property type="match status" value="1"/>
</dbReference>
<reference evidence="6" key="1">
    <citation type="submission" date="2020-05" db="EMBL/GenBank/DDBJ databases">
        <title>Phylogenomic resolution of chytrid fungi.</title>
        <authorList>
            <person name="Stajich J.E."/>
            <person name="Amses K."/>
            <person name="Simmons R."/>
            <person name="Seto K."/>
            <person name="Myers J."/>
            <person name="Bonds A."/>
            <person name="Quandt C.A."/>
            <person name="Barry K."/>
            <person name="Liu P."/>
            <person name="Grigoriev I."/>
            <person name="Longcore J.E."/>
            <person name="James T.Y."/>
        </authorList>
    </citation>
    <scope>NUCLEOTIDE SEQUENCE</scope>
    <source>
        <strain evidence="6">PLAUS21</strain>
    </source>
</reference>
<evidence type="ECO:0000313" key="6">
    <source>
        <dbReference type="EMBL" id="KAJ3261773.1"/>
    </source>
</evidence>
<keyword evidence="1" id="KW-0963">Cytoplasm</keyword>
<dbReference type="GO" id="GO:0008168">
    <property type="term" value="F:methyltransferase activity"/>
    <property type="evidence" value="ECO:0007669"/>
    <property type="project" value="UniProtKB-KW"/>
</dbReference>
<evidence type="ECO:0000256" key="3">
    <source>
        <dbReference type="ARBA" id="ARBA00022679"/>
    </source>
</evidence>
<dbReference type="InterPro" id="IPR019410">
    <property type="entry name" value="Methyltransf_16"/>
</dbReference>
<dbReference type="Pfam" id="PF10294">
    <property type="entry name" value="Methyltransf_16"/>
    <property type="match status" value="1"/>
</dbReference>